<evidence type="ECO:0000313" key="3">
    <source>
        <dbReference type="Proteomes" id="UP000599074"/>
    </source>
</evidence>
<dbReference type="EMBL" id="BOON01000039">
    <property type="protein sequence ID" value="GII24628.1"/>
    <property type="molecule type" value="Genomic_DNA"/>
</dbReference>
<organism evidence="2 3">
    <name type="scientific">Planosporangium mesophilum</name>
    <dbReference type="NCBI Taxonomy" id="689768"/>
    <lineage>
        <taxon>Bacteria</taxon>
        <taxon>Bacillati</taxon>
        <taxon>Actinomycetota</taxon>
        <taxon>Actinomycetes</taxon>
        <taxon>Micromonosporales</taxon>
        <taxon>Micromonosporaceae</taxon>
        <taxon>Planosporangium</taxon>
    </lineage>
</organism>
<sequence>MPQYGAAVDARIMPAPAGAAAATRPQAVTAIATSTFLSFIVPSLSESPRRVGGDNYAQWAGCATVAPPARNRRVTAGGRRTSEVRADRVASDGAAADKPG</sequence>
<protein>
    <submittedName>
        <fullName evidence="2">Uncharacterized protein</fullName>
    </submittedName>
</protein>
<dbReference type="AlphaFoldDB" id="A0A8J3TDV2"/>
<evidence type="ECO:0000256" key="1">
    <source>
        <dbReference type="SAM" id="MobiDB-lite"/>
    </source>
</evidence>
<comment type="caution">
    <text evidence="2">The sequence shown here is derived from an EMBL/GenBank/DDBJ whole genome shotgun (WGS) entry which is preliminary data.</text>
</comment>
<evidence type="ECO:0000313" key="2">
    <source>
        <dbReference type="EMBL" id="GII24628.1"/>
    </source>
</evidence>
<dbReference type="Proteomes" id="UP000599074">
    <property type="component" value="Unassembled WGS sequence"/>
</dbReference>
<proteinExistence type="predicted"/>
<keyword evidence="3" id="KW-1185">Reference proteome</keyword>
<feature type="region of interest" description="Disordered" evidence="1">
    <location>
        <begin position="70"/>
        <end position="100"/>
    </location>
</feature>
<reference evidence="2" key="1">
    <citation type="submission" date="2021-01" db="EMBL/GenBank/DDBJ databases">
        <title>Whole genome shotgun sequence of Planosporangium mesophilum NBRC 109066.</title>
        <authorList>
            <person name="Komaki H."/>
            <person name="Tamura T."/>
        </authorList>
    </citation>
    <scope>NUCLEOTIDE SEQUENCE</scope>
    <source>
        <strain evidence="2">NBRC 109066</strain>
    </source>
</reference>
<gene>
    <name evidence="2" type="ORF">Pme01_42250</name>
</gene>
<name>A0A8J3TDV2_9ACTN</name>
<feature type="compositionally biased region" description="Basic and acidic residues" evidence="1">
    <location>
        <begin position="80"/>
        <end position="90"/>
    </location>
</feature>
<accession>A0A8J3TDV2</accession>